<keyword evidence="1" id="KW-1133">Transmembrane helix</keyword>
<dbReference type="PATRIC" id="fig|2746.7.peg.2890"/>
<dbReference type="EMBL" id="MAJD01000002">
    <property type="protein sequence ID" value="OBX33780.1"/>
    <property type="molecule type" value="Genomic_DNA"/>
</dbReference>
<sequence>MPRYHSRQLAEVLLAVLGIWLVVRRMPDYAASLYVTWSNSIPGQAADGPNILFLQSVHFLVGVLLGLALILARKPLAAWLSPAPTDASASTETLVAVGAAIVGIHHLAGGVVTLATQMASASHAVLWQGGVSVVVGLALFVFSVGLGRLWRLLRGRAGPSVE</sequence>
<evidence type="ECO:0000313" key="2">
    <source>
        <dbReference type="EMBL" id="OBX33780.1"/>
    </source>
</evidence>
<feature type="transmembrane region" description="Helical" evidence="1">
    <location>
        <begin position="51"/>
        <end position="72"/>
    </location>
</feature>
<comment type="caution">
    <text evidence="2">The sequence shown here is derived from an EMBL/GenBank/DDBJ whole genome shotgun (WGS) entry which is preliminary data.</text>
</comment>
<accession>A0A1B8NUU8</accession>
<evidence type="ECO:0000256" key="1">
    <source>
        <dbReference type="SAM" id="Phobius"/>
    </source>
</evidence>
<feature type="transmembrane region" description="Helical" evidence="1">
    <location>
        <begin position="93"/>
        <end position="119"/>
    </location>
</feature>
<dbReference type="AlphaFoldDB" id="A0A1B8NUU8"/>
<proteinExistence type="predicted"/>
<gene>
    <name evidence="2" type="ORF">A8U91_02822</name>
</gene>
<organism evidence="2 3">
    <name type="scientific">Halomonas elongata</name>
    <dbReference type="NCBI Taxonomy" id="2746"/>
    <lineage>
        <taxon>Bacteria</taxon>
        <taxon>Pseudomonadati</taxon>
        <taxon>Pseudomonadota</taxon>
        <taxon>Gammaproteobacteria</taxon>
        <taxon>Oceanospirillales</taxon>
        <taxon>Halomonadaceae</taxon>
        <taxon>Halomonas</taxon>
    </lineage>
</organism>
<dbReference type="Proteomes" id="UP000092504">
    <property type="component" value="Unassembled WGS sequence"/>
</dbReference>
<reference evidence="2 3" key="1">
    <citation type="submission" date="2016-06" db="EMBL/GenBank/DDBJ databases">
        <title>Genome sequence of halotolerant plant growth promoting strain of Halomonas elongata HEK1 isolated from salterns of Rann of Kutch, Gujarat, India.</title>
        <authorList>
            <person name="Gaba S."/>
            <person name="Singh R.N."/>
            <person name="Abrol S."/>
            <person name="Kaushik R."/>
            <person name="Saxena A.K."/>
        </authorList>
    </citation>
    <scope>NUCLEOTIDE SEQUENCE [LARGE SCALE GENOMIC DNA]</scope>
    <source>
        <strain evidence="2 3">HEK1</strain>
    </source>
</reference>
<keyword evidence="1" id="KW-0472">Membrane</keyword>
<protein>
    <submittedName>
        <fullName evidence="2">Uncharacterized protein</fullName>
    </submittedName>
</protein>
<evidence type="ECO:0000313" key="3">
    <source>
        <dbReference type="Proteomes" id="UP000092504"/>
    </source>
</evidence>
<keyword evidence="1" id="KW-0812">Transmembrane</keyword>
<feature type="transmembrane region" description="Helical" evidence="1">
    <location>
        <begin position="125"/>
        <end position="146"/>
    </location>
</feature>
<name>A0A1B8NUU8_HALEL</name>